<keyword evidence="7" id="KW-1185">Reference proteome</keyword>
<dbReference type="Pfam" id="PF00149">
    <property type="entry name" value="Metallophos"/>
    <property type="match status" value="1"/>
</dbReference>
<proteinExistence type="inferred from homology"/>
<comment type="similarity">
    <text evidence="4">Belongs to the cyclic nucleotide phosphodiesterase class-III family.</text>
</comment>
<feature type="domain" description="Calcineurin-like phosphoesterase" evidence="5">
    <location>
        <begin position="10"/>
        <end position="203"/>
    </location>
</feature>
<dbReference type="PANTHER" id="PTHR42988:SF2">
    <property type="entry name" value="CYCLIC NUCLEOTIDE PHOSPHODIESTERASE CBUA0032-RELATED"/>
    <property type="match status" value="1"/>
</dbReference>
<dbReference type="Gene3D" id="3.60.21.40">
    <property type="entry name" value="GpdQ, catalytic alpha/beta sandwich domain"/>
    <property type="match status" value="1"/>
</dbReference>
<dbReference type="OrthoDB" id="9784378at2"/>
<accession>W0PID7</accession>
<evidence type="ECO:0000256" key="1">
    <source>
        <dbReference type="ARBA" id="ARBA00022723"/>
    </source>
</evidence>
<dbReference type="InterPro" id="IPR029052">
    <property type="entry name" value="Metallo-depent_PP-like"/>
</dbReference>
<keyword evidence="2" id="KW-0378">Hydrolase</keyword>
<name>W0PID7_ADVMD</name>
<dbReference type="AlphaFoldDB" id="W0PID7"/>
<dbReference type="EMBL" id="CP003915">
    <property type="protein sequence ID" value="AHG65652.1"/>
    <property type="molecule type" value="Genomic_DNA"/>
</dbReference>
<sequence>MTTDIMTILAQITDLHIREPNKLAYGRLDTAPYLRTCVESLLRLRQKPDAVVLTGDLTDFGRPAEYAHLRQLLAPLDMPLYLLPGNHDDRANLRAAFPEHSYMESGEFIQYAVDIGPLRLIALDTMIPGQSGGQLCASRLQWLREMLAASDGRPVIIAMHHPPFRTLIGHMDKIGLQAGTEELREIVSQYSNIERIICGHLHRVIDVRFGGTIASTAPAPAHQVTLDLDVNAESSWMLEPPGFRVHAWDEVNTRLVSHLAPSGQFEGPYPFHENGALID</sequence>
<dbReference type="SUPFAM" id="SSF56300">
    <property type="entry name" value="Metallo-dependent phosphatases"/>
    <property type="match status" value="1"/>
</dbReference>
<dbReference type="HOGENOM" id="CLU_070320_2_1_4"/>
<dbReference type="InterPro" id="IPR004843">
    <property type="entry name" value="Calcineurin-like_PHP"/>
</dbReference>
<keyword evidence="3" id="KW-0408">Iron</keyword>
<organism evidence="6 7">
    <name type="scientific">Advenella mimigardefordensis (strain DSM 17166 / LMG 22922 / DPN7)</name>
    <dbReference type="NCBI Taxonomy" id="1247726"/>
    <lineage>
        <taxon>Bacteria</taxon>
        <taxon>Pseudomonadati</taxon>
        <taxon>Pseudomonadota</taxon>
        <taxon>Betaproteobacteria</taxon>
        <taxon>Burkholderiales</taxon>
        <taxon>Alcaligenaceae</taxon>
    </lineage>
</organism>
<gene>
    <name evidence="6" type="ORF">MIM_c35930</name>
</gene>
<evidence type="ECO:0000313" key="6">
    <source>
        <dbReference type="EMBL" id="AHG65652.1"/>
    </source>
</evidence>
<dbReference type="GO" id="GO:0046872">
    <property type="term" value="F:metal ion binding"/>
    <property type="evidence" value="ECO:0007669"/>
    <property type="project" value="UniProtKB-KW"/>
</dbReference>
<evidence type="ECO:0000256" key="4">
    <source>
        <dbReference type="ARBA" id="ARBA00025742"/>
    </source>
</evidence>
<dbReference type="InterPro" id="IPR050884">
    <property type="entry name" value="CNP_phosphodiesterase-III"/>
</dbReference>
<dbReference type="PATRIC" id="fig|1247726.3.peg.3974"/>
<dbReference type="KEGG" id="amim:MIM_c35930"/>
<evidence type="ECO:0000259" key="5">
    <source>
        <dbReference type="Pfam" id="PF00149"/>
    </source>
</evidence>
<dbReference type="Gene3D" id="3.30.750.180">
    <property type="entry name" value="GpdQ, beta-strand dimerisation domain"/>
    <property type="match status" value="1"/>
</dbReference>
<reference evidence="6 7" key="1">
    <citation type="journal article" date="2014" name="Microbiology">
        <title>Unravelling the complete genome sequence of Advenella mimigardefordensis strain DPN7T and novel insights in the catabolism of the xenobiotic polythioester precursor 3,3'-dithiodipropionate.</title>
        <authorList>
            <person name="Wubbeler J.H."/>
            <person name="Hiessl S."/>
            <person name="Schuldes J."/>
            <person name="Thurmer A."/>
            <person name="Daniel R."/>
            <person name="Steinbuchel A."/>
        </authorList>
    </citation>
    <scope>NUCLEOTIDE SEQUENCE [LARGE SCALE GENOMIC DNA]</scope>
    <source>
        <strain evidence="7">DSM 17166 / LMG 22922 / DPN7</strain>
    </source>
</reference>
<keyword evidence="1" id="KW-0479">Metal-binding</keyword>
<protein>
    <submittedName>
        <fullName evidence="6">Putative metallophosphoesterase</fullName>
    </submittedName>
</protein>
<dbReference type="InterPro" id="IPR026575">
    <property type="entry name" value="GpdQ/CpdA-like"/>
</dbReference>
<evidence type="ECO:0000256" key="3">
    <source>
        <dbReference type="ARBA" id="ARBA00023004"/>
    </source>
</evidence>
<dbReference type="GO" id="GO:0004112">
    <property type="term" value="F:cyclic-nucleotide phosphodiesterase activity"/>
    <property type="evidence" value="ECO:0007669"/>
    <property type="project" value="InterPro"/>
</dbReference>
<dbReference type="CDD" id="cd07402">
    <property type="entry name" value="MPP_GpdQ"/>
    <property type="match status" value="1"/>
</dbReference>
<dbReference type="PANTHER" id="PTHR42988">
    <property type="entry name" value="PHOSPHOHYDROLASE"/>
    <property type="match status" value="1"/>
</dbReference>
<dbReference type="STRING" id="1247726.MIM_c35930"/>
<dbReference type="Proteomes" id="UP000019095">
    <property type="component" value="Chromosome"/>
</dbReference>
<dbReference type="InterPro" id="IPR042281">
    <property type="entry name" value="GpdQ_beta-strand"/>
</dbReference>
<dbReference type="eggNOG" id="COG1409">
    <property type="taxonomic scope" value="Bacteria"/>
</dbReference>
<evidence type="ECO:0000313" key="7">
    <source>
        <dbReference type="Proteomes" id="UP000019095"/>
    </source>
</evidence>
<dbReference type="InterPro" id="IPR042283">
    <property type="entry name" value="GpdQ_catalytic"/>
</dbReference>
<evidence type="ECO:0000256" key="2">
    <source>
        <dbReference type="ARBA" id="ARBA00022801"/>
    </source>
</evidence>